<dbReference type="EMBL" id="JAVYJV010000016">
    <property type="protein sequence ID" value="KAK4350443.1"/>
    <property type="molecule type" value="Genomic_DNA"/>
</dbReference>
<name>A0AAE1RF46_9SOLA</name>
<comment type="caution">
    <text evidence="2">The sequence shown here is derived from an EMBL/GenBank/DDBJ whole genome shotgun (WGS) entry which is preliminary data.</text>
</comment>
<evidence type="ECO:0000313" key="2">
    <source>
        <dbReference type="EMBL" id="KAK4350443.1"/>
    </source>
</evidence>
<dbReference type="Proteomes" id="UP001291623">
    <property type="component" value="Unassembled WGS sequence"/>
</dbReference>
<evidence type="ECO:0000313" key="3">
    <source>
        <dbReference type="Proteomes" id="UP001291623"/>
    </source>
</evidence>
<gene>
    <name evidence="2" type="ORF">RND71_029756</name>
</gene>
<keyword evidence="3" id="KW-1185">Reference proteome</keyword>
<proteinExistence type="predicted"/>
<accession>A0AAE1RF46</accession>
<organism evidence="2 3">
    <name type="scientific">Anisodus tanguticus</name>
    <dbReference type="NCBI Taxonomy" id="243964"/>
    <lineage>
        <taxon>Eukaryota</taxon>
        <taxon>Viridiplantae</taxon>
        <taxon>Streptophyta</taxon>
        <taxon>Embryophyta</taxon>
        <taxon>Tracheophyta</taxon>
        <taxon>Spermatophyta</taxon>
        <taxon>Magnoliopsida</taxon>
        <taxon>eudicotyledons</taxon>
        <taxon>Gunneridae</taxon>
        <taxon>Pentapetalae</taxon>
        <taxon>asterids</taxon>
        <taxon>lamiids</taxon>
        <taxon>Solanales</taxon>
        <taxon>Solanaceae</taxon>
        <taxon>Solanoideae</taxon>
        <taxon>Hyoscyameae</taxon>
        <taxon>Anisodus</taxon>
    </lineage>
</organism>
<feature type="region of interest" description="Disordered" evidence="1">
    <location>
        <begin position="35"/>
        <end position="59"/>
    </location>
</feature>
<reference evidence="2" key="1">
    <citation type="submission" date="2023-12" db="EMBL/GenBank/DDBJ databases">
        <title>Genome assembly of Anisodus tanguticus.</title>
        <authorList>
            <person name="Wang Y.-J."/>
        </authorList>
    </citation>
    <scope>NUCLEOTIDE SEQUENCE</scope>
    <source>
        <strain evidence="2">KB-2021</strain>
        <tissue evidence="2">Leaf</tissue>
    </source>
</reference>
<protein>
    <submittedName>
        <fullName evidence="2">Uncharacterized protein</fullName>
    </submittedName>
</protein>
<evidence type="ECO:0000256" key="1">
    <source>
        <dbReference type="SAM" id="MobiDB-lite"/>
    </source>
</evidence>
<sequence>MFKTWLEDSVERLKLCKSCSFKKILRIIDTKAKPLEVNDEENSEKSTGTGKQPHTLPRNLSGLFEFRSRKRTGFCFTNWKTNKADPETTP</sequence>
<dbReference type="AlphaFoldDB" id="A0AAE1RF46"/>